<name>I7MEG6_TETTS</name>
<keyword evidence="3" id="KW-1185">Reference proteome</keyword>
<gene>
    <name evidence="2" type="ORF">TTHERM_00188870</name>
</gene>
<protein>
    <submittedName>
        <fullName evidence="2">Uncharacterized protein</fullName>
    </submittedName>
</protein>
<feature type="region of interest" description="Disordered" evidence="1">
    <location>
        <begin position="196"/>
        <end position="221"/>
    </location>
</feature>
<accession>I7MEG6</accession>
<dbReference type="GeneID" id="7844664"/>
<dbReference type="AlphaFoldDB" id="I7MEG6"/>
<sequence length="259" mass="29647">MNSTQQGRSTVFTDLDLRIIIPPKHHLKKSLNTIQQQQGFVPKSLKKQEIFEDGGKKKYEQSKSIDFSKSKIDSAIVQKKGMGTYNTEYLRRQLENNPNQNQQPAVRNEDSKKIKTYFNDPSIKLNTISKNFTVKPEDCSDSKVNSRPNYYLSSKNVQRTMNQDQFSQTGKINSRKTNLSMTASNLNSTLDQYRFNSNHYDNSSNNTASTQKIQSQTKASHQRCNTETGIFNQVPRNQYKNIHTNKVAVGNNGVGFYIQ</sequence>
<proteinExistence type="predicted"/>
<reference evidence="3" key="1">
    <citation type="journal article" date="2006" name="PLoS Biol.">
        <title>Macronuclear genome sequence of the ciliate Tetrahymena thermophila, a model eukaryote.</title>
        <authorList>
            <person name="Eisen J.A."/>
            <person name="Coyne R.S."/>
            <person name="Wu M."/>
            <person name="Wu D."/>
            <person name="Thiagarajan M."/>
            <person name="Wortman J.R."/>
            <person name="Badger J.H."/>
            <person name="Ren Q."/>
            <person name="Amedeo P."/>
            <person name="Jones K.M."/>
            <person name="Tallon L.J."/>
            <person name="Delcher A.L."/>
            <person name="Salzberg S.L."/>
            <person name="Silva J.C."/>
            <person name="Haas B.J."/>
            <person name="Majoros W.H."/>
            <person name="Farzad M."/>
            <person name="Carlton J.M."/>
            <person name="Smith R.K. Jr."/>
            <person name="Garg J."/>
            <person name="Pearlman R.E."/>
            <person name="Karrer K.M."/>
            <person name="Sun L."/>
            <person name="Manning G."/>
            <person name="Elde N.C."/>
            <person name="Turkewitz A.P."/>
            <person name="Asai D.J."/>
            <person name="Wilkes D.E."/>
            <person name="Wang Y."/>
            <person name="Cai H."/>
            <person name="Collins K."/>
            <person name="Stewart B.A."/>
            <person name="Lee S.R."/>
            <person name="Wilamowska K."/>
            <person name="Weinberg Z."/>
            <person name="Ruzzo W.L."/>
            <person name="Wloga D."/>
            <person name="Gaertig J."/>
            <person name="Frankel J."/>
            <person name="Tsao C.-C."/>
            <person name="Gorovsky M.A."/>
            <person name="Keeling P.J."/>
            <person name="Waller R.F."/>
            <person name="Patron N.J."/>
            <person name="Cherry J.M."/>
            <person name="Stover N.A."/>
            <person name="Krieger C.J."/>
            <person name="del Toro C."/>
            <person name="Ryder H.F."/>
            <person name="Williamson S.C."/>
            <person name="Barbeau R.A."/>
            <person name="Hamilton E.P."/>
            <person name="Orias E."/>
        </authorList>
    </citation>
    <scope>NUCLEOTIDE SEQUENCE [LARGE SCALE GENOMIC DNA]</scope>
    <source>
        <strain evidence="3">SB210</strain>
    </source>
</reference>
<dbReference type="InParanoid" id="I7MEG6"/>
<evidence type="ECO:0000313" key="2">
    <source>
        <dbReference type="EMBL" id="EAR96318.2"/>
    </source>
</evidence>
<dbReference type="Proteomes" id="UP000009168">
    <property type="component" value="Unassembled WGS sequence"/>
</dbReference>
<evidence type="ECO:0000313" key="3">
    <source>
        <dbReference type="Proteomes" id="UP000009168"/>
    </source>
</evidence>
<organism evidence="2 3">
    <name type="scientific">Tetrahymena thermophila (strain SB210)</name>
    <dbReference type="NCBI Taxonomy" id="312017"/>
    <lineage>
        <taxon>Eukaryota</taxon>
        <taxon>Sar</taxon>
        <taxon>Alveolata</taxon>
        <taxon>Ciliophora</taxon>
        <taxon>Intramacronucleata</taxon>
        <taxon>Oligohymenophorea</taxon>
        <taxon>Hymenostomatida</taxon>
        <taxon>Tetrahymenina</taxon>
        <taxon>Tetrahymenidae</taxon>
        <taxon>Tetrahymena</taxon>
    </lineage>
</organism>
<dbReference type="EMBL" id="GG662693">
    <property type="protein sequence ID" value="EAR96318.2"/>
    <property type="molecule type" value="Genomic_DNA"/>
</dbReference>
<dbReference type="KEGG" id="tet:TTHERM_00188870"/>
<dbReference type="RefSeq" id="XP_001016563.2">
    <property type="nucleotide sequence ID" value="XM_001016563.2"/>
</dbReference>
<evidence type="ECO:0000256" key="1">
    <source>
        <dbReference type="SAM" id="MobiDB-lite"/>
    </source>
</evidence>